<name>A0A3M0GP08_9FLAO</name>
<evidence type="ECO:0008006" key="5">
    <source>
        <dbReference type="Google" id="ProtNLM"/>
    </source>
</evidence>
<organism evidence="3 4">
    <name type="scientific">Dokdonia sinensis</name>
    <dbReference type="NCBI Taxonomy" id="2479847"/>
    <lineage>
        <taxon>Bacteria</taxon>
        <taxon>Pseudomonadati</taxon>
        <taxon>Bacteroidota</taxon>
        <taxon>Flavobacteriia</taxon>
        <taxon>Flavobacteriales</taxon>
        <taxon>Flavobacteriaceae</taxon>
        <taxon>Dokdonia</taxon>
    </lineage>
</organism>
<evidence type="ECO:0000313" key="4">
    <source>
        <dbReference type="Proteomes" id="UP000281985"/>
    </source>
</evidence>
<dbReference type="EMBL" id="REFV01000002">
    <property type="protein sequence ID" value="RMB63403.1"/>
    <property type="molecule type" value="Genomic_DNA"/>
</dbReference>
<evidence type="ECO:0000256" key="1">
    <source>
        <dbReference type="SAM" id="MobiDB-lite"/>
    </source>
</evidence>
<keyword evidence="4" id="KW-1185">Reference proteome</keyword>
<dbReference type="RefSeq" id="WP_121916206.1">
    <property type="nucleotide sequence ID" value="NZ_REFV01000002.1"/>
</dbReference>
<sequence>MKEKKNIDRLFQEKFKNFEAQPSDAVWEKIALAKAEKENRKVVPLWWRLGGIAAALALLIGLGSLLFNPTEGESTIVDTTTENAAKENEDKNFSNTEEQVAQEQSNEKEKNANTQQKNNFVTTDNIAGVNTDTKAQKSEQRNRTTSNNSSQNNSIVTSQYASKVNNDSPDQKNNTRTSGNLNSNTAVVFTDNTSINEENVLSNKSEDANNNRVTNPNITTPQKGETTTIAQNNSEEVKGDEGKSLIDVAQEIEENKLDEAITINVDTPNNKRWDVGAVAAPVYYGDFGGSGIDPKFKDNGKSGDVNLSYGVQVSYAVNKKFKVRTGVSNVDLSYGTNDISFTPDISATLLSGVDYNDNARFLSVTDRVNTTDELSSIEADNFQGGTSVSNGSLQQSVGYIEVPVEAVYTISDKRLGIEVIGGMSTLFLNDNEIAIESQEGLRTPIGESNSLNDVSFTTNVGVGVNYKVTDKVKVNVEPTLKYQLNAFEGAAADFKPYYIGLYTGVSYRF</sequence>
<dbReference type="OrthoDB" id="1113942at2"/>
<feature type="compositionally biased region" description="Polar residues" evidence="1">
    <location>
        <begin position="210"/>
        <end position="225"/>
    </location>
</feature>
<feature type="compositionally biased region" description="Polar residues" evidence="1">
    <location>
        <begin position="155"/>
        <end position="183"/>
    </location>
</feature>
<dbReference type="InterPro" id="IPR011250">
    <property type="entry name" value="OMP/PagP_B-barrel"/>
</dbReference>
<feature type="compositionally biased region" description="Polar residues" evidence="1">
    <location>
        <begin position="112"/>
        <end position="133"/>
    </location>
</feature>
<accession>A0A3M0GP08</accession>
<evidence type="ECO:0000313" key="3">
    <source>
        <dbReference type="EMBL" id="RMB63403.1"/>
    </source>
</evidence>
<feature type="region of interest" description="Disordered" evidence="1">
    <location>
        <begin position="81"/>
        <end position="183"/>
    </location>
</feature>
<feature type="region of interest" description="Disordered" evidence="1">
    <location>
        <begin position="204"/>
        <end position="225"/>
    </location>
</feature>
<dbReference type="SUPFAM" id="SSF56925">
    <property type="entry name" value="OMPA-like"/>
    <property type="match status" value="1"/>
</dbReference>
<keyword evidence="2" id="KW-0812">Transmembrane</keyword>
<keyword evidence="2" id="KW-0472">Membrane</keyword>
<proteinExistence type="predicted"/>
<feature type="compositionally biased region" description="Polar residues" evidence="1">
    <location>
        <begin position="93"/>
        <end position="104"/>
    </location>
</feature>
<gene>
    <name evidence="3" type="ORF">EAX61_03155</name>
</gene>
<comment type="caution">
    <text evidence="3">The sequence shown here is derived from an EMBL/GenBank/DDBJ whole genome shotgun (WGS) entry which is preliminary data.</text>
</comment>
<feature type="compositionally biased region" description="Low complexity" evidence="1">
    <location>
        <begin position="143"/>
        <end position="154"/>
    </location>
</feature>
<keyword evidence="2" id="KW-1133">Transmembrane helix</keyword>
<feature type="transmembrane region" description="Helical" evidence="2">
    <location>
        <begin position="45"/>
        <end position="67"/>
    </location>
</feature>
<reference evidence="3 4" key="1">
    <citation type="submission" date="2018-10" db="EMBL/GenBank/DDBJ databases">
        <title>Dokdonia luteus sp. nov., isolated from sea water.</title>
        <authorList>
            <person name="Zhou L.Y."/>
            <person name="Du Z.J."/>
        </authorList>
    </citation>
    <scope>NUCLEOTIDE SEQUENCE [LARGE SCALE GENOMIC DNA]</scope>
    <source>
        <strain evidence="3 4">SH27</strain>
    </source>
</reference>
<protein>
    <recommendedName>
        <fullName evidence="5">Outer membrane protein beta-barrel domain-containing protein</fullName>
    </recommendedName>
</protein>
<dbReference type="AlphaFoldDB" id="A0A3M0GP08"/>
<evidence type="ECO:0000256" key="2">
    <source>
        <dbReference type="SAM" id="Phobius"/>
    </source>
</evidence>
<dbReference type="Proteomes" id="UP000281985">
    <property type="component" value="Unassembled WGS sequence"/>
</dbReference>